<feature type="binding site" evidence="8">
    <location>
        <position position="307"/>
    </location>
    <ligand>
        <name>substrate</name>
    </ligand>
</feature>
<dbReference type="InterPro" id="IPR036291">
    <property type="entry name" value="NAD(P)-bd_dom_sf"/>
</dbReference>
<evidence type="ECO:0000256" key="9">
    <source>
        <dbReference type="PIRSR" id="PIRSR500134-3"/>
    </source>
</evidence>
<feature type="binding site" evidence="9">
    <location>
        <position position="222"/>
    </location>
    <ligand>
        <name>NAD(+)</name>
        <dbReference type="ChEBI" id="CHEBI:57540"/>
    </ligand>
</feature>
<dbReference type="OrthoDB" id="5059218at2759"/>
<keyword evidence="4" id="KW-0560">Oxidoreductase</keyword>
<gene>
    <name evidence="12" type="ORF">sscle_10g075680</name>
</gene>
<evidence type="ECO:0000256" key="6">
    <source>
        <dbReference type="ARBA" id="ARBA00047473"/>
    </source>
</evidence>
<dbReference type="SUPFAM" id="SSF52413">
    <property type="entry name" value="UDP-glucose/GDP-mannose dehydrogenase C-terminal domain"/>
    <property type="match status" value="1"/>
</dbReference>
<dbReference type="InterPro" id="IPR008927">
    <property type="entry name" value="6-PGluconate_DH-like_C_sf"/>
</dbReference>
<sequence>MPQKYSISPDMDESIPDTSTAPTTPDDSLTFSPIIQALSLDDGITLGNSPVNEIAAHHVVENVCIIGVGYVGGPTAAILALQNPCIKITVVDKDSSRIKQWNSMHLPIHEPGLSEIIRICRDGSKAFSFSNGPLKDVESFSGESSELNSHIHIPARPPNLFFSDDIDMGLREADLIMIAVNTPTKTCGIGVGKATDMTAVISSVQDIGKYAKAGATIVEKSTVPGRTGQFVKNTLAVHRPHTHFPILSSPEFLSAGTAIRDLLHPDRILIGSSPDSGSAANSLASLYHWLPSSKIIHTSTSSSELAKLVSNAMLAQRISSINSISAICECINANINEVATAVGMDSRIGDKYLKAGIGFGGSCFGKDIKSLMFLAEKLGLHEVVRYWDGVLAVNEWQRRRWVEGIVRALGGGLRGKKIVVLGYAFKRGTGDVRESLAGEVVRMLIEERPEFIVVWDDGCGSEILREELNGFEGAIVEENLYTACEEADAVLICRELETSPTNATSKLEDPRPFPNHPSEIDLLNLRNYISSTSHSNLEKDDPLGILYPEPTCEENCPKCKWSEQSEQRYNMKIRLHTKEAQTIDWKKIIVGMKAPRWIFDGRGVLDKTEMEKMGKDVGVEVRIVQVGMVCGFDS</sequence>
<feature type="compositionally biased region" description="Low complexity" evidence="10">
    <location>
        <begin position="16"/>
        <end position="26"/>
    </location>
</feature>
<evidence type="ECO:0000256" key="1">
    <source>
        <dbReference type="ARBA" id="ARBA00004701"/>
    </source>
</evidence>
<dbReference type="GO" id="GO:0000271">
    <property type="term" value="P:polysaccharide biosynthetic process"/>
    <property type="evidence" value="ECO:0007669"/>
    <property type="project" value="InterPro"/>
</dbReference>
<dbReference type="SUPFAM" id="SSF51735">
    <property type="entry name" value="NAD(P)-binding Rossmann-fold domains"/>
    <property type="match status" value="1"/>
</dbReference>
<dbReference type="Gene3D" id="1.20.5.100">
    <property type="entry name" value="Cytochrome c1, transmembrane anchor, C-terminal"/>
    <property type="match status" value="1"/>
</dbReference>
<evidence type="ECO:0000256" key="7">
    <source>
        <dbReference type="PIRSR" id="PIRSR500134-1"/>
    </source>
</evidence>
<evidence type="ECO:0000259" key="11">
    <source>
        <dbReference type="SMART" id="SM00984"/>
    </source>
</evidence>
<accession>A0A1D9QD13</accession>
<evidence type="ECO:0000256" key="3">
    <source>
        <dbReference type="ARBA" id="ARBA00012954"/>
    </source>
</evidence>
<dbReference type="InterPro" id="IPR001732">
    <property type="entry name" value="UDP-Glc/GDP-Man_DH_N"/>
</dbReference>
<dbReference type="SUPFAM" id="SSF48179">
    <property type="entry name" value="6-phosphogluconate dehydrogenase C-terminal domain-like"/>
    <property type="match status" value="1"/>
</dbReference>
<dbReference type="InterPro" id="IPR014027">
    <property type="entry name" value="UDP-Glc/GDP-Man_DH_C"/>
</dbReference>
<proteinExistence type="inferred from homology"/>
<name>A0A1D9QD13_SCLS1</name>
<protein>
    <recommendedName>
        <fullName evidence="3">UDP-glucose 6-dehydrogenase</fullName>
        <ecNumber evidence="3">1.1.1.22</ecNumber>
    </recommendedName>
</protein>
<evidence type="ECO:0000256" key="10">
    <source>
        <dbReference type="SAM" id="MobiDB-lite"/>
    </source>
</evidence>
<comment type="similarity">
    <text evidence="2">Belongs to the UDP-glucose/GDP-mannose dehydrogenase family.</text>
</comment>
<dbReference type="EMBL" id="CP017823">
    <property type="protein sequence ID" value="APA12798.1"/>
    <property type="molecule type" value="Genomic_DNA"/>
</dbReference>
<dbReference type="InterPro" id="IPR017476">
    <property type="entry name" value="UDP-Glc/GDP-Man"/>
</dbReference>
<comment type="pathway">
    <text evidence="1">Nucleotide-sugar biosynthesis; UDP-alpha-D-glucuronate biosynthesis; UDP-alpha-D-glucuronate from UDP-alpha-D-glucose: step 1/1.</text>
</comment>
<dbReference type="InterPro" id="IPR028356">
    <property type="entry name" value="UDPglc_DH_euk"/>
</dbReference>
<dbReference type="Pfam" id="PF03720">
    <property type="entry name" value="UDPG_MGDP_dh_C"/>
    <property type="match status" value="1"/>
</dbReference>
<reference evidence="13" key="1">
    <citation type="journal article" date="2017" name="Genome Biol. Evol.">
        <title>The complete genome sequence of the phytopathogenic fungus Sclerotinia sclerotiorum reveals insights into the genome architecture of broad host range pathogens.</title>
        <authorList>
            <person name="Derbyshire M."/>
            <person name="Denton-Giles M."/>
            <person name="Hegedus D."/>
            <person name="Seifbarghy S."/>
            <person name="Rollins J."/>
            <person name="van Kan J."/>
            <person name="Seidl M.F."/>
            <person name="Faino L."/>
            <person name="Mbengue M."/>
            <person name="Navaud O."/>
            <person name="Raffaele S."/>
            <person name="Hammond-Kosack K."/>
            <person name="Heard S."/>
            <person name="Oliver R."/>
        </authorList>
    </citation>
    <scope>NUCLEOTIDE SEQUENCE [LARGE SCALE GENOMIC DNA]</scope>
    <source>
        <strain evidence="13">ATCC 18683 / 1980 / Ss-1</strain>
    </source>
</reference>
<feature type="region of interest" description="Disordered" evidence="10">
    <location>
        <begin position="1"/>
        <end position="26"/>
    </location>
</feature>
<dbReference type="GO" id="GO:0003979">
    <property type="term" value="F:UDP-glucose 6-dehydrogenase activity"/>
    <property type="evidence" value="ECO:0007669"/>
    <property type="project" value="UniProtKB-EC"/>
</dbReference>
<evidence type="ECO:0000256" key="2">
    <source>
        <dbReference type="ARBA" id="ARBA00006601"/>
    </source>
</evidence>
<feature type="binding site" evidence="8">
    <location>
        <begin position="352"/>
        <end position="356"/>
    </location>
    <ligand>
        <name>substrate</name>
    </ligand>
</feature>
<dbReference type="UniPathway" id="UPA00038">
    <property type="reaction ID" value="UER00491"/>
</dbReference>
<feature type="binding site" evidence="8">
    <location>
        <position position="426"/>
    </location>
    <ligand>
        <name>substrate</name>
    </ligand>
</feature>
<dbReference type="InterPro" id="IPR014026">
    <property type="entry name" value="UDP-Glc/GDP-Man_DH_dimer"/>
</dbReference>
<evidence type="ECO:0000256" key="4">
    <source>
        <dbReference type="ARBA" id="ARBA00023002"/>
    </source>
</evidence>
<evidence type="ECO:0000313" key="12">
    <source>
        <dbReference type="EMBL" id="APA12798.1"/>
    </source>
</evidence>
<dbReference type="PANTHER" id="PTHR11374">
    <property type="entry name" value="UDP-GLUCOSE DEHYDROGENASE/UDP-MANNAC DEHYDROGENASE"/>
    <property type="match status" value="1"/>
</dbReference>
<dbReference type="PIRSF" id="PIRSF000124">
    <property type="entry name" value="UDPglc_GDPman_dh"/>
    <property type="match status" value="1"/>
</dbReference>
<feature type="binding site" evidence="9">
    <location>
        <position position="366"/>
    </location>
    <ligand>
        <name>NAD(+)</name>
        <dbReference type="ChEBI" id="CHEBI:57540"/>
    </ligand>
</feature>
<dbReference type="Pfam" id="PF00984">
    <property type="entry name" value="UDPG_MGDP_dh"/>
    <property type="match status" value="1"/>
</dbReference>
<comment type="catalytic activity">
    <reaction evidence="6">
        <text>UDP-alpha-D-glucose + 2 NAD(+) + H2O = UDP-alpha-D-glucuronate + 2 NADH + 3 H(+)</text>
        <dbReference type="Rhea" id="RHEA:23596"/>
        <dbReference type="ChEBI" id="CHEBI:15377"/>
        <dbReference type="ChEBI" id="CHEBI:15378"/>
        <dbReference type="ChEBI" id="CHEBI:57540"/>
        <dbReference type="ChEBI" id="CHEBI:57945"/>
        <dbReference type="ChEBI" id="CHEBI:58052"/>
        <dbReference type="ChEBI" id="CHEBI:58885"/>
        <dbReference type="EC" id="1.1.1.22"/>
    </reaction>
</comment>
<feature type="binding site" evidence="9">
    <location>
        <position position="433"/>
    </location>
    <ligand>
        <name>NAD(+)</name>
        <dbReference type="ChEBI" id="CHEBI:57540"/>
    </ligand>
</feature>
<evidence type="ECO:0000313" key="13">
    <source>
        <dbReference type="Proteomes" id="UP000177798"/>
    </source>
</evidence>
<evidence type="ECO:0000256" key="5">
    <source>
        <dbReference type="ARBA" id="ARBA00023027"/>
    </source>
</evidence>
<dbReference type="EC" id="1.1.1.22" evidence="3"/>
<dbReference type="InterPro" id="IPR036220">
    <property type="entry name" value="UDP-Glc/GDP-Man_DH_C_sf"/>
</dbReference>
<feature type="binding site" evidence="9">
    <location>
        <position position="92"/>
    </location>
    <ligand>
        <name>NAD(+)</name>
        <dbReference type="ChEBI" id="CHEBI:57540"/>
    </ligand>
</feature>
<feature type="domain" description="UDP-glucose/GDP-mannose dehydrogenase C-terminal" evidence="11">
    <location>
        <begin position="419"/>
        <end position="506"/>
    </location>
</feature>
<dbReference type="PIRSF" id="PIRSF500134">
    <property type="entry name" value="UDPglc_DH_bac"/>
    <property type="match status" value="1"/>
</dbReference>
<dbReference type="SMART" id="SM00984">
    <property type="entry name" value="UDPG_MGDP_dh_C"/>
    <property type="match status" value="1"/>
</dbReference>
<dbReference type="PANTHER" id="PTHR11374:SF3">
    <property type="entry name" value="UDP-GLUCOSE 6-DEHYDROGENASE"/>
    <property type="match status" value="1"/>
</dbReference>
<organism evidence="12 13">
    <name type="scientific">Sclerotinia sclerotiorum (strain ATCC 18683 / 1980 / Ss-1)</name>
    <name type="common">White mold</name>
    <name type="synonym">Whetzelinia sclerotiorum</name>
    <dbReference type="NCBI Taxonomy" id="665079"/>
    <lineage>
        <taxon>Eukaryota</taxon>
        <taxon>Fungi</taxon>
        <taxon>Dikarya</taxon>
        <taxon>Ascomycota</taxon>
        <taxon>Pezizomycotina</taxon>
        <taxon>Leotiomycetes</taxon>
        <taxon>Helotiales</taxon>
        <taxon>Sclerotiniaceae</taxon>
        <taxon>Sclerotinia</taxon>
    </lineage>
</organism>
<dbReference type="VEuPathDB" id="FungiDB:sscle_10g075680"/>
<dbReference type="GO" id="GO:0051287">
    <property type="term" value="F:NAD binding"/>
    <property type="evidence" value="ECO:0007669"/>
    <property type="project" value="InterPro"/>
</dbReference>
<dbReference type="Proteomes" id="UP000177798">
    <property type="component" value="Chromosome 10"/>
</dbReference>
<feature type="active site" description="Nucleophile" evidence="7">
    <location>
        <position position="363"/>
    </location>
</feature>
<keyword evidence="5 9" id="KW-0520">NAD</keyword>
<feature type="binding site" evidence="9">
    <location>
        <position position="97"/>
    </location>
    <ligand>
        <name>NAD(+)</name>
        <dbReference type="ChEBI" id="CHEBI:57540"/>
    </ligand>
</feature>
<feature type="binding site" evidence="9">
    <location>
        <position position="182"/>
    </location>
    <ligand>
        <name>NAD(+)</name>
        <dbReference type="ChEBI" id="CHEBI:57540"/>
    </ligand>
</feature>
<evidence type="ECO:0000256" key="8">
    <source>
        <dbReference type="PIRSR" id="PIRSR500134-2"/>
    </source>
</evidence>
<dbReference type="NCBIfam" id="TIGR03026">
    <property type="entry name" value="NDP-sugDHase"/>
    <property type="match status" value="1"/>
</dbReference>
<dbReference type="Pfam" id="PF03721">
    <property type="entry name" value="UDPG_MGDP_dh_N"/>
    <property type="match status" value="2"/>
</dbReference>
<dbReference type="GO" id="GO:0006065">
    <property type="term" value="P:UDP-glucuronate biosynthetic process"/>
    <property type="evidence" value="ECO:0007669"/>
    <property type="project" value="UniProtKB-UniPathway"/>
</dbReference>
<dbReference type="AlphaFoldDB" id="A0A1D9QD13"/>
<feature type="binding site" evidence="8">
    <location>
        <position position="360"/>
    </location>
    <ligand>
        <name>substrate</name>
    </ligand>
</feature>
<dbReference type="Gene3D" id="3.40.50.720">
    <property type="entry name" value="NAD(P)-binding Rossmann-like Domain"/>
    <property type="match status" value="2"/>
</dbReference>
<dbReference type="InterPro" id="IPR028357">
    <property type="entry name" value="UDPglc_DH_bac"/>
</dbReference>